<dbReference type="HAMAP" id="MF_00013">
    <property type="entry name" value="LipB"/>
    <property type="match status" value="1"/>
</dbReference>
<dbReference type="PROSITE" id="PS01313">
    <property type="entry name" value="LIPB"/>
    <property type="match status" value="1"/>
</dbReference>
<feature type="domain" description="BPL/LPL catalytic" evidence="11">
    <location>
        <begin position="37"/>
        <end position="225"/>
    </location>
</feature>
<keyword evidence="3 6" id="KW-0808">Transferase</keyword>
<feature type="active site" description="Acyl-thioester intermediate" evidence="6 8">
    <location>
        <position position="186"/>
    </location>
</feature>
<gene>
    <name evidence="6 12" type="primary">lipB</name>
    <name evidence="12" type="ORF">FRZ67_07095</name>
</gene>
<dbReference type="GO" id="GO:0005737">
    <property type="term" value="C:cytoplasm"/>
    <property type="evidence" value="ECO:0007669"/>
    <property type="project" value="UniProtKB-SubCell"/>
</dbReference>
<evidence type="ECO:0000256" key="8">
    <source>
        <dbReference type="PIRSR" id="PIRSR016262-1"/>
    </source>
</evidence>
<dbReference type="NCBIfam" id="NF010925">
    <property type="entry name" value="PRK14345.1"/>
    <property type="match status" value="1"/>
</dbReference>
<dbReference type="FunFam" id="3.30.930.10:FF:000035">
    <property type="entry name" value="Putative lipoyltransferase 2, mitochondrial"/>
    <property type="match status" value="1"/>
</dbReference>
<proteinExistence type="inferred from homology"/>
<dbReference type="InterPro" id="IPR045864">
    <property type="entry name" value="aa-tRNA-synth_II/BPL/LPL"/>
</dbReference>
<feature type="binding site" evidence="6 9">
    <location>
        <begin position="168"/>
        <end position="170"/>
    </location>
    <ligand>
        <name>substrate</name>
    </ligand>
</feature>
<evidence type="ECO:0000256" key="6">
    <source>
        <dbReference type="HAMAP-Rule" id="MF_00013"/>
    </source>
</evidence>
<dbReference type="RefSeq" id="WP_147188867.1">
    <property type="nucleotide sequence ID" value="NZ_CP042435.1"/>
</dbReference>
<evidence type="ECO:0000256" key="7">
    <source>
        <dbReference type="PIRNR" id="PIRNR016262"/>
    </source>
</evidence>
<evidence type="ECO:0000313" key="12">
    <source>
        <dbReference type="EMBL" id="QEC67064.1"/>
    </source>
</evidence>
<dbReference type="EMBL" id="CP042435">
    <property type="protein sequence ID" value="QEC67064.1"/>
    <property type="molecule type" value="Genomic_DNA"/>
</dbReference>
<dbReference type="GO" id="GO:0033819">
    <property type="term" value="F:lipoyl(octanoyl) transferase activity"/>
    <property type="evidence" value="ECO:0007669"/>
    <property type="project" value="UniProtKB-EC"/>
</dbReference>
<evidence type="ECO:0000256" key="2">
    <source>
        <dbReference type="ARBA" id="ARBA00022490"/>
    </source>
</evidence>
<dbReference type="GO" id="GO:0009249">
    <property type="term" value="P:protein lipoylation"/>
    <property type="evidence" value="ECO:0007669"/>
    <property type="project" value="InterPro"/>
</dbReference>
<accession>A0A5B8V6M3</accession>
<dbReference type="InterPro" id="IPR020605">
    <property type="entry name" value="Octanoyltransferase_CS"/>
</dbReference>
<comment type="similarity">
    <text evidence="6 7">Belongs to the LipB family.</text>
</comment>
<dbReference type="InterPro" id="IPR000544">
    <property type="entry name" value="Octanoyltransferase"/>
</dbReference>
<comment type="pathway">
    <text evidence="1 6 7">Protein modification; protein lipoylation via endogenous pathway; protein N(6)-(lipoyl)lysine from octanoyl-[acyl-carrier-protein]: step 1/2.</text>
</comment>
<evidence type="ECO:0000256" key="3">
    <source>
        <dbReference type="ARBA" id="ARBA00022679"/>
    </source>
</evidence>
<comment type="function">
    <text evidence="5 6 7">Catalyzes the transfer of endogenously produced octanoic acid from octanoyl-acyl-carrier-protein onto the lipoyl domains of lipoate-dependent enzymes. Lipoyl-ACP can also act as a substrate although octanoyl-ACP is likely to be the physiological substrate.</text>
</comment>
<dbReference type="UniPathway" id="UPA00538">
    <property type="reaction ID" value="UER00592"/>
</dbReference>
<keyword evidence="2 6" id="KW-0963">Cytoplasm</keyword>
<comment type="miscellaneous">
    <text evidence="6">In the reaction, the free carboxyl group of octanoic acid is attached via an amide linkage to the epsilon-amino group of a specific lysine residue of lipoyl domains of lipoate-dependent enzymes.</text>
</comment>
<keyword evidence="4 6" id="KW-0012">Acyltransferase</keyword>
<feature type="binding site" evidence="6 9">
    <location>
        <begin position="82"/>
        <end position="89"/>
    </location>
    <ligand>
        <name>substrate</name>
    </ligand>
</feature>
<feature type="site" description="Lowers pKa of active site Cys" evidence="6 10">
    <location>
        <position position="152"/>
    </location>
</feature>
<dbReference type="PIRSF" id="PIRSF016262">
    <property type="entry name" value="LPLase"/>
    <property type="match status" value="1"/>
</dbReference>
<protein>
    <recommendedName>
        <fullName evidence="6 7">Octanoyltransferase</fullName>
        <ecNumber evidence="6 7">2.3.1.181</ecNumber>
    </recommendedName>
    <alternativeName>
        <fullName evidence="6">Lipoate-protein ligase B</fullName>
    </alternativeName>
    <alternativeName>
        <fullName evidence="6">Lipoyl/octanoyl transferase</fullName>
    </alternativeName>
    <alternativeName>
        <fullName evidence="6">Octanoyl-[acyl-carrier-protein]-protein N-octanoyltransferase</fullName>
    </alternativeName>
</protein>
<dbReference type="Proteomes" id="UP000321533">
    <property type="component" value="Chromosome"/>
</dbReference>
<comment type="catalytic activity">
    <reaction evidence="6 7">
        <text>octanoyl-[ACP] + L-lysyl-[protein] = N(6)-octanoyl-L-lysyl-[protein] + holo-[ACP] + H(+)</text>
        <dbReference type="Rhea" id="RHEA:17665"/>
        <dbReference type="Rhea" id="RHEA-COMP:9636"/>
        <dbReference type="Rhea" id="RHEA-COMP:9685"/>
        <dbReference type="Rhea" id="RHEA-COMP:9752"/>
        <dbReference type="Rhea" id="RHEA-COMP:9928"/>
        <dbReference type="ChEBI" id="CHEBI:15378"/>
        <dbReference type="ChEBI" id="CHEBI:29969"/>
        <dbReference type="ChEBI" id="CHEBI:64479"/>
        <dbReference type="ChEBI" id="CHEBI:78463"/>
        <dbReference type="ChEBI" id="CHEBI:78809"/>
        <dbReference type="EC" id="2.3.1.181"/>
    </reaction>
</comment>
<evidence type="ECO:0000313" key="13">
    <source>
        <dbReference type="Proteomes" id="UP000321533"/>
    </source>
</evidence>
<keyword evidence="13" id="KW-1185">Reference proteome</keyword>
<dbReference type="NCBIfam" id="TIGR00214">
    <property type="entry name" value="lipB"/>
    <property type="match status" value="1"/>
</dbReference>
<evidence type="ECO:0000256" key="5">
    <source>
        <dbReference type="ARBA" id="ARBA00024732"/>
    </source>
</evidence>
<evidence type="ECO:0000259" key="11">
    <source>
        <dbReference type="PROSITE" id="PS51733"/>
    </source>
</evidence>
<dbReference type="EC" id="2.3.1.181" evidence="6 7"/>
<feature type="binding site" evidence="6 9">
    <location>
        <begin position="155"/>
        <end position="157"/>
    </location>
    <ligand>
        <name>substrate</name>
    </ligand>
</feature>
<name>A0A5B8V6M3_9BACT</name>
<evidence type="ECO:0000256" key="1">
    <source>
        <dbReference type="ARBA" id="ARBA00004821"/>
    </source>
</evidence>
<dbReference type="SUPFAM" id="SSF55681">
    <property type="entry name" value="Class II aaRS and biotin synthetases"/>
    <property type="match status" value="1"/>
</dbReference>
<sequence length="226" mass="26254">MPKKVVLQDIGERHYKEVWDYQENLLKQSVLLKQQQIIPDNYLLFTEHFPVYTLGKNGKAENILINETDRKEKGVEYFHINRGGDITFHGKGQLVGYPVFDLDQFKTDLGWYLRSLEEIIILTMAEYGLHGERSAGETGVWIEPQTKGKERKICAMGIRCSRWVTMHGFAFNVNTDLSYFDHIIPCGIHDKKVTSLEKELGYAVSMEEVKEKVRKNFEKVFDAEFV</sequence>
<comment type="subcellular location">
    <subcellularLocation>
        <location evidence="6">Cytoplasm</location>
    </subcellularLocation>
</comment>
<dbReference type="PANTHER" id="PTHR10993">
    <property type="entry name" value="OCTANOYLTRANSFERASE"/>
    <property type="match status" value="1"/>
</dbReference>
<dbReference type="OrthoDB" id="9787061at2"/>
<evidence type="ECO:0000256" key="10">
    <source>
        <dbReference type="PIRSR" id="PIRSR016262-3"/>
    </source>
</evidence>
<dbReference type="KEGG" id="pgin:FRZ67_07095"/>
<dbReference type="InterPro" id="IPR004143">
    <property type="entry name" value="BPL_LPL_catalytic"/>
</dbReference>
<dbReference type="AlphaFoldDB" id="A0A5B8V6M3"/>
<reference evidence="12 13" key="1">
    <citation type="journal article" date="2016" name="Int. J. Syst. Evol. Microbiol.">
        <title>Panacibacter ginsenosidivorans gen. nov., sp. nov., with ginsenoside converting activity isolated from soil of a ginseng field.</title>
        <authorList>
            <person name="Siddiqi M.Z."/>
            <person name="Muhammad Shafi S."/>
            <person name="Choi K.D."/>
            <person name="Im W.T."/>
        </authorList>
    </citation>
    <scope>NUCLEOTIDE SEQUENCE [LARGE SCALE GENOMIC DNA]</scope>
    <source>
        <strain evidence="12 13">Gsoil1550</strain>
    </source>
</reference>
<evidence type="ECO:0000256" key="4">
    <source>
        <dbReference type="ARBA" id="ARBA00023315"/>
    </source>
</evidence>
<evidence type="ECO:0000256" key="9">
    <source>
        <dbReference type="PIRSR" id="PIRSR016262-2"/>
    </source>
</evidence>
<dbReference type="Pfam" id="PF21948">
    <property type="entry name" value="LplA-B_cat"/>
    <property type="match status" value="1"/>
</dbReference>
<dbReference type="CDD" id="cd16444">
    <property type="entry name" value="LipB"/>
    <property type="match status" value="1"/>
</dbReference>
<organism evidence="12 13">
    <name type="scientific">Panacibacter ginsenosidivorans</name>
    <dbReference type="NCBI Taxonomy" id="1813871"/>
    <lineage>
        <taxon>Bacteria</taxon>
        <taxon>Pseudomonadati</taxon>
        <taxon>Bacteroidota</taxon>
        <taxon>Chitinophagia</taxon>
        <taxon>Chitinophagales</taxon>
        <taxon>Chitinophagaceae</taxon>
        <taxon>Panacibacter</taxon>
    </lineage>
</organism>
<dbReference type="PANTHER" id="PTHR10993:SF12">
    <property type="entry name" value="OCTANOYLTRANSFERASE"/>
    <property type="match status" value="1"/>
</dbReference>
<dbReference type="PROSITE" id="PS51733">
    <property type="entry name" value="BPL_LPL_CATALYTIC"/>
    <property type="match status" value="1"/>
</dbReference>
<dbReference type="Gene3D" id="3.30.930.10">
    <property type="entry name" value="Bira Bifunctional Protein, Domain 2"/>
    <property type="match status" value="1"/>
</dbReference>